<feature type="coiled-coil region" evidence="4">
    <location>
        <begin position="280"/>
        <end position="307"/>
    </location>
</feature>
<feature type="compositionally biased region" description="Basic and acidic residues" evidence="5">
    <location>
        <begin position="645"/>
        <end position="657"/>
    </location>
</feature>
<organism evidence="6 7">
    <name type="scientific">Solanum commersonii</name>
    <name type="common">Commerson's wild potato</name>
    <name type="synonym">Commerson's nightshade</name>
    <dbReference type="NCBI Taxonomy" id="4109"/>
    <lineage>
        <taxon>Eukaryota</taxon>
        <taxon>Viridiplantae</taxon>
        <taxon>Streptophyta</taxon>
        <taxon>Embryophyta</taxon>
        <taxon>Tracheophyta</taxon>
        <taxon>Spermatophyta</taxon>
        <taxon>Magnoliopsida</taxon>
        <taxon>eudicotyledons</taxon>
        <taxon>Gunneridae</taxon>
        <taxon>Pentapetalae</taxon>
        <taxon>asterids</taxon>
        <taxon>lamiids</taxon>
        <taxon>Solanales</taxon>
        <taxon>Solanaceae</taxon>
        <taxon>Solanoideae</taxon>
        <taxon>Solaneae</taxon>
        <taxon>Solanum</taxon>
    </lineage>
</organism>
<dbReference type="Proteomes" id="UP000824120">
    <property type="component" value="Chromosome 4"/>
</dbReference>
<evidence type="ECO:0000313" key="7">
    <source>
        <dbReference type="Proteomes" id="UP000824120"/>
    </source>
</evidence>
<proteinExistence type="inferred from homology"/>
<dbReference type="EMBL" id="JACXVP010000004">
    <property type="protein sequence ID" value="KAG5613076.1"/>
    <property type="molecule type" value="Genomic_DNA"/>
</dbReference>
<dbReference type="SUPFAM" id="SSF52313">
    <property type="entry name" value="Ribosomal protein S2"/>
    <property type="match status" value="1"/>
</dbReference>
<evidence type="ECO:0000256" key="4">
    <source>
        <dbReference type="SAM" id="Coils"/>
    </source>
</evidence>
<dbReference type="PANTHER" id="PTHR13375">
    <property type="entry name" value="FMS INTERACTING PROTEIN"/>
    <property type="match status" value="1"/>
</dbReference>
<feature type="region of interest" description="Disordered" evidence="5">
    <location>
        <begin position="1"/>
        <end position="22"/>
    </location>
</feature>
<comment type="similarity">
    <text evidence="2">Belongs to the THOC5 family.</text>
</comment>
<dbReference type="PANTHER" id="PTHR13375:SF3">
    <property type="entry name" value="THO COMPLEX SUBUNIT 5 HOMOLOG"/>
    <property type="match status" value="1"/>
</dbReference>
<reference evidence="6 7" key="1">
    <citation type="submission" date="2020-09" db="EMBL/GenBank/DDBJ databases">
        <title>De no assembly of potato wild relative species, Solanum commersonii.</title>
        <authorList>
            <person name="Cho K."/>
        </authorList>
    </citation>
    <scope>NUCLEOTIDE SEQUENCE [LARGE SCALE GENOMIC DNA]</scope>
    <source>
        <strain evidence="6">LZ3.2</strain>
        <tissue evidence="6">Leaf</tissue>
    </source>
</reference>
<keyword evidence="7" id="KW-1185">Reference proteome</keyword>
<evidence type="ECO:0000256" key="1">
    <source>
        <dbReference type="ARBA" id="ARBA00004123"/>
    </source>
</evidence>
<dbReference type="OrthoDB" id="20582at2759"/>
<feature type="region of interest" description="Disordered" evidence="5">
    <location>
        <begin position="373"/>
        <end position="417"/>
    </location>
</feature>
<dbReference type="GO" id="GO:0006406">
    <property type="term" value="P:mRNA export from nucleus"/>
    <property type="evidence" value="ECO:0007669"/>
    <property type="project" value="TreeGrafter"/>
</dbReference>
<evidence type="ECO:0000256" key="5">
    <source>
        <dbReference type="SAM" id="MobiDB-lite"/>
    </source>
</evidence>
<evidence type="ECO:0000256" key="2">
    <source>
        <dbReference type="ARBA" id="ARBA00008044"/>
    </source>
</evidence>
<dbReference type="GO" id="GO:0003729">
    <property type="term" value="F:mRNA binding"/>
    <property type="evidence" value="ECO:0007669"/>
    <property type="project" value="TreeGrafter"/>
</dbReference>
<sequence>MKMDVTMGEPGEILPEHKPERSPHEVLQQSKASVEEIVSKMLSMKKESTPKSEIRELVTQIFINFVSLRQLCYDITTYFILVMGTRKWNPKMAPYISAKPSRGKQFLIVGTKNKAADSVEWAAIRARCHYDNKNGLAGLENGTKNRETQPSPERDAALLKRQLSLLQTYLGGIKYMIGVPDIANRSILLEEDRVKGETERAKAPVDFTTLQLHNLMYEKSHYVKAIKACKDFRSKYPDIELVPEEEFFRDAPEEIKNTVMSNDNSHNLMLKRFNFELFQRKELCKLREKLEQKKKALQETIANRKKFLSSLPSHLKSLKESILTGAAPAWSSPHKKVEAGAIRRLMAQKEAFGENVDLEIVGSVKDAQAVARQQANKDTGVSASLESSKVDDDIDEEDDGQRRRKRPKKIPSKESLEQAGIYQTHPLKVTLHIHDDEKSDLQSRKLVTLKFEYLIKLNSVCVGVEGSQENADNDILCNLFPDDTGLELPHQSAKLIDHSIVFNERRTSRPYKWAQHLAGIDFLPEVSPSLRGFETSNDETSKHTAVISGLSLYRQQNRVQTVVQRVRARKKAQLALLEQFDSLTNLNWPALAGRRVPWASHDPHCSLHAWFPLGSSPSQVSSLTLTETEQVQHLTEVVVDGRSASSKEEVESTREDGELPSLVPATSINDTNVTPIKRTDFDHSTKLAFISKSTSSPITKGKSPSFKKYGDDTDLILESDSEMDDIVQIEQDSNNTPGSAGVSDKSWLDCKVQEYCLVLTRNMDNEERKLKLESKIKISKEYPLRPPLFTLSLIEATQAESYYKVDSSVWYNELRSMEAEVNVHILNAIPAAEENLVLAHQVRCLALLFDFYVEDRGSSSEKRRSTSVIDVGLSKPMTGELVARSFRGRDHRKMISWKDGSCTPGYPY</sequence>
<evidence type="ECO:0000256" key="3">
    <source>
        <dbReference type="ARBA" id="ARBA00023242"/>
    </source>
</evidence>
<protein>
    <recommendedName>
        <fullName evidence="8">THO complex subunit 5B</fullName>
    </recommendedName>
</protein>
<keyword evidence="3" id="KW-0539">Nucleus</keyword>
<dbReference type="AlphaFoldDB" id="A0A9J5ZLS2"/>
<gene>
    <name evidence="6" type="ORF">H5410_024357</name>
</gene>
<feature type="compositionally biased region" description="Polar residues" evidence="5">
    <location>
        <begin position="373"/>
        <end position="387"/>
    </location>
</feature>
<comment type="subcellular location">
    <subcellularLocation>
        <location evidence="1">Nucleus</location>
    </subcellularLocation>
</comment>
<dbReference type="Pfam" id="PF09766">
    <property type="entry name" value="FmiP_Thoc5"/>
    <property type="match status" value="2"/>
</dbReference>
<keyword evidence="4" id="KW-0175">Coiled coil</keyword>
<evidence type="ECO:0000313" key="6">
    <source>
        <dbReference type="EMBL" id="KAG5613076.1"/>
    </source>
</evidence>
<dbReference type="GO" id="GO:0000445">
    <property type="term" value="C:THO complex part of transcription export complex"/>
    <property type="evidence" value="ECO:0007669"/>
    <property type="project" value="TreeGrafter"/>
</dbReference>
<feature type="region of interest" description="Disordered" evidence="5">
    <location>
        <begin position="642"/>
        <end position="667"/>
    </location>
</feature>
<dbReference type="InterPro" id="IPR019163">
    <property type="entry name" value="THO_Thoc5"/>
</dbReference>
<dbReference type="InterPro" id="IPR023591">
    <property type="entry name" value="Ribosomal_uS2_flav_dom_sf"/>
</dbReference>
<name>A0A9J5ZLS2_SOLCO</name>
<dbReference type="Gene3D" id="3.40.50.10490">
    <property type="entry name" value="Glucose-6-phosphate isomerase like protein, domain 1"/>
    <property type="match status" value="1"/>
</dbReference>
<evidence type="ECO:0008006" key="8">
    <source>
        <dbReference type="Google" id="ProtNLM"/>
    </source>
</evidence>
<accession>A0A9J5ZLS2</accession>
<comment type="caution">
    <text evidence="6">The sequence shown here is derived from an EMBL/GenBank/DDBJ whole genome shotgun (WGS) entry which is preliminary data.</text>
</comment>